<keyword evidence="7 14" id="KW-0378">Hydrolase</keyword>
<dbReference type="InterPro" id="IPR007484">
    <property type="entry name" value="Peptidase_M28"/>
</dbReference>
<evidence type="ECO:0000256" key="11">
    <source>
        <dbReference type="ARBA" id="ARBA00023180"/>
    </source>
</evidence>
<evidence type="ECO:0000256" key="4">
    <source>
        <dbReference type="ARBA" id="ARBA00022670"/>
    </source>
</evidence>
<dbReference type="OrthoDB" id="2214at2759"/>
<comment type="similarity">
    <text evidence="13">Belongs to the peptidase M28 family. M28E subfamily.</text>
</comment>
<comment type="cofactor">
    <cofactor evidence="1">
        <name>Zn(2+)</name>
        <dbReference type="ChEBI" id="CHEBI:29105"/>
    </cofactor>
</comment>
<keyword evidence="9" id="KW-0865">Zymogen</keyword>
<evidence type="ECO:0000256" key="7">
    <source>
        <dbReference type="ARBA" id="ARBA00022801"/>
    </source>
</evidence>
<reference evidence="16 17" key="1">
    <citation type="journal article" date="2021" name="Nat. Commun.">
        <title>Genetic determinants of endophytism in the Arabidopsis root mycobiome.</title>
        <authorList>
            <person name="Mesny F."/>
            <person name="Miyauchi S."/>
            <person name="Thiergart T."/>
            <person name="Pickel B."/>
            <person name="Atanasova L."/>
            <person name="Karlsson M."/>
            <person name="Huettel B."/>
            <person name="Barry K.W."/>
            <person name="Haridas S."/>
            <person name="Chen C."/>
            <person name="Bauer D."/>
            <person name="Andreopoulos W."/>
            <person name="Pangilinan J."/>
            <person name="LaButti K."/>
            <person name="Riley R."/>
            <person name="Lipzen A."/>
            <person name="Clum A."/>
            <person name="Drula E."/>
            <person name="Henrissat B."/>
            <person name="Kohler A."/>
            <person name="Grigoriev I.V."/>
            <person name="Martin F.M."/>
            <person name="Hacquard S."/>
        </authorList>
    </citation>
    <scope>NUCLEOTIDE SEQUENCE [LARGE SCALE GENOMIC DNA]</scope>
    <source>
        <strain evidence="16 17">MPI-CAGE-CH-0241</strain>
    </source>
</reference>
<keyword evidence="3" id="KW-0031">Aminopeptidase</keyword>
<evidence type="ECO:0000256" key="14">
    <source>
        <dbReference type="RuleBase" id="RU361240"/>
    </source>
</evidence>
<keyword evidence="8 14" id="KW-0862">Zinc</keyword>
<evidence type="ECO:0000256" key="8">
    <source>
        <dbReference type="ARBA" id="ARBA00022833"/>
    </source>
</evidence>
<evidence type="ECO:0000256" key="2">
    <source>
        <dbReference type="ARBA" id="ARBA00011245"/>
    </source>
</evidence>
<name>A0A9P9ATZ2_9HYPO</name>
<accession>A0A9P9ATZ2</accession>
<dbReference type="PROSITE" id="PS00018">
    <property type="entry name" value="EF_HAND_1"/>
    <property type="match status" value="1"/>
</dbReference>
<dbReference type="Proteomes" id="UP000777438">
    <property type="component" value="Unassembled WGS sequence"/>
</dbReference>
<evidence type="ECO:0000256" key="5">
    <source>
        <dbReference type="ARBA" id="ARBA00022723"/>
    </source>
</evidence>
<evidence type="ECO:0000259" key="15">
    <source>
        <dbReference type="Pfam" id="PF04389"/>
    </source>
</evidence>
<keyword evidence="17" id="KW-1185">Reference proteome</keyword>
<evidence type="ECO:0000256" key="3">
    <source>
        <dbReference type="ARBA" id="ARBA00022438"/>
    </source>
</evidence>
<feature type="domain" description="Peptidase M28" evidence="15">
    <location>
        <begin position="166"/>
        <end position="373"/>
    </location>
</feature>
<dbReference type="Pfam" id="PF04389">
    <property type="entry name" value="Peptidase_M28"/>
    <property type="match status" value="1"/>
</dbReference>
<proteinExistence type="inferred from homology"/>
<evidence type="ECO:0000313" key="17">
    <source>
        <dbReference type="Proteomes" id="UP000777438"/>
    </source>
</evidence>
<dbReference type="SUPFAM" id="SSF53187">
    <property type="entry name" value="Zn-dependent exopeptidases"/>
    <property type="match status" value="1"/>
</dbReference>
<dbReference type="FunFam" id="3.40.630.10:FF:000042">
    <property type="entry name" value="Peptide hydrolase"/>
    <property type="match status" value="1"/>
</dbReference>
<evidence type="ECO:0000313" key="16">
    <source>
        <dbReference type="EMBL" id="KAH6895736.1"/>
    </source>
</evidence>
<dbReference type="PANTHER" id="PTHR12147:SF56">
    <property type="entry name" value="AMINOPEPTIDASE YDR415C-RELATED"/>
    <property type="match status" value="1"/>
</dbReference>
<evidence type="ECO:0000256" key="1">
    <source>
        <dbReference type="ARBA" id="ARBA00001947"/>
    </source>
</evidence>
<evidence type="ECO:0000256" key="13">
    <source>
        <dbReference type="ARBA" id="ARBA00043962"/>
    </source>
</evidence>
<dbReference type="GO" id="GO:0046872">
    <property type="term" value="F:metal ion binding"/>
    <property type="evidence" value="ECO:0007669"/>
    <property type="project" value="UniProtKB-KW"/>
</dbReference>
<evidence type="ECO:0000256" key="6">
    <source>
        <dbReference type="ARBA" id="ARBA00022729"/>
    </source>
</evidence>
<organism evidence="16 17">
    <name type="scientific">Thelonectria olida</name>
    <dbReference type="NCBI Taxonomy" id="1576542"/>
    <lineage>
        <taxon>Eukaryota</taxon>
        <taxon>Fungi</taxon>
        <taxon>Dikarya</taxon>
        <taxon>Ascomycota</taxon>
        <taxon>Pezizomycotina</taxon>
        <taxon>Sordariomycetes</taxon>
        <taxon>Hypocreomycetidae</taxon>
        <taxon>Hypocreales</taxon>
        <taxon>Nectriaceae</taxon>
        <taxon>Thelonectria</taxon>
    </lineage>
</organism>
<comment type="subunit">
    <text evidence="2">Monomer.</text>
</comment>
<comment type="caution">
    <text evidence="16">The sequence shown here is derived from an EMBL/GenBank/DDBJ whole genome shotgun (WGS) entry which is preliminary data.</text>
</comment>
<dbReference type="EMBL" id="JAGPYM010000004">
    <property type="protein sequence ID" value="KAH6895736.1"/>
    <property type="molecule type" value="Genomic_DNA"/>
</dbReference>
<evidence type="ECO:0000256" key="12">
    <source>
        <dbReference type="ARBA" id="ARBA00043843"/>
    </source>
</evidence>
<comment type="function">
    <text evidence="12">Extracellular aminopeptidase that allows assimilation of proteinaceous substrates.</text>
</comment>
<keyword evidence="10" id="KW-1015">Disulfide bond</keyword>
<dbReference type="InterPro" id="IPR045175">
    <property type="entry name" value="M28_fam"/>
</dbReference>
<dbReference type="AlphaFoldDB" id="A0A9P9ATZ2"/>
<protein>
    <recommendedName>
        <fullName evidence="14">Peptide hydrolase</fullName>
        <ecNumber evidence="14">3.4.-.-</ecNumber>
    </recommendedName>
</protein>
<feature type="signal peptide" evidence="14">
    <location>
        <begin position="1"/>
        <end position="18"/>
    </location>
</feature>
<dbReference type="PANTHER" id="PTHR12147">
    <property type="entry name" value="METALLOPEPTIDASE M28 FAMILY MEMBER"/>
    <property type="match status" value="1"/>
</dbReference>
<evidence type="ECO:0000256" key="9">
    <source>
        <dbReference type="ARBA" id="ARBA00023145"/>
    </source>
</evidence>
<sequence>MKLSQASLLAACVPAISARFIETAEADNVILHPAEESFLIETAPGKTQWVTEEEKWELRRNGQRFMDITNARTLGATAKTRSSVTFPKKCVKQDEVAPLAKKLDKDNMRANLEKLTSFHTRYYKSEYGLQSSDWVLDKINSIIKDAGAEDTVFAKSFPHRWQQHSVIATIPGQSNQTVIIGAHQDSINLFLPSILAAPGADDDGSGSVTTMEVFRALLNSKDVVNGKAANTIEFHWYSAEEGGLLGSQDIFKSYEAADRDVKAMLQQDMTGFVQKTLDAGKPESVGVITDFVDPGLTSFIKTVVEEYCNIPWVETKCGYACSDHASASKAGYPSAFVIESAFENSDPHIHTTDDNIKYLSFDHMLEHARMTLGLVYELGFYEFAEESKEQWGDL</sequence>
<keyword evidence="5 14" id="KW-0479">Metal-binding</keyword>
<dbReference type="GO" id="GO:0006508">
    <property type="term" value="P:proteolysis"/>
    <property type="evidence" value="ECO:0007669"/>
    <property type="project" value="UniProtKB-KW"/>
</dbReference>
<dbReference type="EC" id="3.4.-.-" evidence="14"/>
<dbReference type="GO" id="GO:0008235">
    <property type="term" value="F:metalloexopeptidase activity"/>
    <property type="evidence" value="ECO:0007669"/>
    <property type="project" value="InterPro"/>
</dbReference>
<evidence type="ECO:0000256" key="10">
    <source>
        <dbReference type="ARBA" id="ARBA00023157"/>
    </source>
</evidence>
<keyword evidence="11" id="KW-0325">Glycoprotein</keyword>
<keyword evidence="4 14" id="KW-0645">Protease</keyword>
<keyword evidence="6 14" id="KW-0732">Signal</keyword>
<feature type="chain" id="PRO_5040530991" description="Peptide hydrolase" evidence="14">
    <location>
        <begin position="19"/>
        <end position="394"/>
    </location>
</feature>
<dbReference type="CDD" id="cd03879">
    <property type="entry name" value="M28_AAP"/>
    <property type="match status" value="1"/>
</dbReference>
<dbReference type="GO" id="GO:0004177">
    <property type="term" value="F:aminopeptidase activity"/>
    <property type="evidence" value="ECO:0007669"/>
    <property type="project" value="UniProtKB-KW"/>
</dbReference>
<dbReference type="InterPro" id="IPR018247">
    <property type="entry name" value="EF_Hand_1_Ca_BS"/>
</dbReference>
<gene>
    <name evidence="16" type="ORF">B0T10DRAFT_224959</name>
</gene>
<dbReference type="Gene3D" id="3.40.630.10">
    <property type="entry name" value="Zn peptidases"/>
    <property type="match status" value="1"/>
</dbReference>